<comment type="subcellular location">
    <subcellularLocation>
        <location evidence="1">Nucleus</location>
    </subcellularLocation>
</comment>
<name>A0A0D3JH45_EMIH1</name>
<dbReference type="InterPro" id="IPR036390">
    <property type="entry name" value="WH_DNA-bd_sf"/>
</dbReference>
<evidence type="ECO:0008006" key="9">
    <source>
        <dbReference type="Google" id="ProtNLM"/>
    </source>
</evidence>
<feature type="domain" description="Rad21/Rec8-like protein C-terminal eukaryotic" evidence="5">
    <location>
        <begin position="547"/>
        <end position="585"/>
    </location>
</feature>
<dbReference type="PaxDb" id="2903-EOD22830"/>
<organism evidence="7 8">
    <name type="scientific">Emiliania huxleyi (strain CCMP1516)</name>
    <dbReference type="NCBI Taxonomy" id="280463"/>
    <lineage>
        <taxon>Eukaryota</taxon>
        <taxon>Haptista</taxon>
        <taxon>Haptophyta</taxon>
        <taxon>Prymnesiophyceae</taxon>
        <taxon>Isochrysidales</taxon>
        <taxon>Noelaerhabdaceae</taxon>
        <taxon>Emiliania</taxon>
    </lineage>
</organism>
<dbReference type="AlphaFoldDB" id="A0A0D3JH45"/>
<dbReference type="GO" id="GO:0008278">
    <property type="term" value="C:cohesin complex"/>
    <property type="evidence" value="ECO:0007669"/>
    <property type="project" value="InterPro"/>
</dbReference>
<reference evidence="7" key="2">
    <citation type="submission" date="2024-10" db="UniProtKB">
        <authorList>
            <consortium name="EnsemblProtists"/>
        </authorList>
    </citation>
    <scope>IDENTIFICATION</scope>
</reference>
<feature type="compositionally biased region" description="Basic residues" evidence="4">
    <location>
        <begin position="324"/>
        <end position="333"/>
    </location>
</feature>
<dbReference type="GO" id="GO:0005634">
    <property type="term" value="C:nucleus"/>
    <property type="evidence" value="ECO:0007669"/>
    <property type="project" value="UniProtKB-SubCell"/>
</dbReference>
<dbReference type="Pfam" id="PF04824">
    <property type="entry name" value="Rad21_Rec8"/>
    <property type="match status" value="1"/>
</dbReference>
<dbReference type="SUPFAM" id="SSF46785">
    <property type="entry name" value="Winged helix' DNA-binding domain"/>
    <property type="match status" value="1"/>
</dbReference>
<dbReference type="eggNOG" id="KOG1213">
    <property type="taxonomic scope" value="Eukaryota"/>
</dbReference>
<dbReference type="PANTHER" id="PTHR12585">
    <property type="entry name" value="SCC1 / RAD21 FAMILY MEMBER"/>
    <property type="match status" value="1"/>
</dbReference>
<feature type="domain" description="Rad21/Rec8-like protein N-terminal" evidence="6">
    <location>
        <begin position="1"/>
        <end position="92"/>
    </location>
</feature>
<dbReference type="GeneID" id="17268377"/>
<dbReference type="GO" id="GO:0003682">
    <property type="term" value="F:chromatin binding"/>
    <property type="evidence" value="ECO:0007669"/>
    <property type="project" value="TreeGrafter"/>
</dbReference>
<accession>A0A0D3JH45</accession>
<protein>
    <recommendedName>
        <fullName evidence="9">Rad21/Rec8-like protein N-terminal domain-containing protein</fullName>
    </recommendedName>
</protein>
<keyword evidence="3" id="KW-0539">Nucleus</keyword>
<evidence type="ECO:0000256" key="1">
    <source>
        <dbReference type="ARBA" id="ARBA00004123"/>
    </source>
</evidence>
<feature type="region of interest" description="Disordered" evidence="4">
    <location>
        <begin position="207"/>
        <end position="337"/>
    </location>
</feature>
<comment type="similarity">
    <text evidence="2">Belongs to the rad21 family.</text>
</comment>
<dbReference type="RefSeq" id="XP_005775259.1">
    <property type="nucleotide sequence ID" value="XM_005775202.1"/>
</dbReference>
<dbReference type="GO" id="GO:0007062">
    <property type="term" value="P:sister chromatid cohesion"/>
    <property type="evidence" value="ECO:0007669"/>
    <property type="project" value="InterPro"/>
</dbReference>
<dbReference type="InterPro" id="IPR039781">
    <property type="entry name" value="Rad21/Rec8-like"/>
</dbReference>
<proteinExistence type="inferred from homology"/>
<feature type="compositionally biased region" description="Pro residues" evidence="4">
    <location>
        <begin position="441"/>
        <end position="450"/>
    </location>
</feature>
<evidence type="ECO:0000256" key="2">
    <source>
        <dbReference type="ARBA" id="ARBA00009870"/>
    </source>
</evidence>
<evidence type="ECO:0000259" key="5">
    <source>
        <dbReference type="Pfam" id="PF04824"/>
    </source>
</evidence>
<dbReference type="STRING" id="2903.R1E7V2"/>
<dbReference type="InterPro" id="IPR006910">
    <property type="entry name" value="Rad21_Rec8_N"/>
</dbReference>
<evidence type="ECO:0000256" key="4">
    <source>
        <dbReference type="SAM" id="MobiDB-lite"/>
    </source>
</evidence>
<feature type="compositionally biased region" description="Gly residues" evidence="4">
    <location>
        <begin position="248"/>
        <end position="257"/>
    </location>
</feature>
<dbReference type="GO" id="GO:1990414">
    <property type="term" value="P:replication-born double-strand break repair via sister chromatid exchange"/>
    <property type="evidence" value="ECO:0007669"/>
    <property type="project" value="TreeGrafter"/>
</dbReference>
<dbReference type="Proteomes" id="UP000013827">
    <property type="component" value="Unassembled WGS sequence"/>
</dbReference>
<dbReference type="HOGENOM" id="CLU_454512_0_0_1"/>
<feature type="region of interest" description="Disordered" evidence="4">
    <location>
        <begin position="408"/>
        <end position="485"/>
    </location>
</feature>
<evidence type="ECO:0000313" key="8">
    <source>
        <dbReference type="Proteomes" id="UP000013827"/>
    </source>
</evidence>
<dbReference type="InterPro" id="IPR006909">
    <property type="entry name" value="Rad21/Rec8_C_eu"/>
</dbReference>
<sequence>MFYSQLVLAKKGPLGKIWLAAHMEKKVPKLQIMATNIPESVDNIENPDCPMALRVSGHLLLGVVRIFSRKVTYLMSDCSEAIVKIKDAFRGPGAVELAPGASTRRYEDITNPEAFDEMDLDATLPSQQAFAQQEEDDLLAGMALPEGYGDVTDAADAGLGLGGDATLDGDGGLGGRAGFGEDGFGAGAGEAEEAGFGYNHDIAAFEAPLELHEPKRRRRSAGGEEEEDEMEVERMRSATDGVSPMGGALVGTSGGDGDLSQLAPEPEPALDFEPPRFDEEEDPLPGLGGAVVDDFDLARRSSVRSSQGPNARGSLAPADSARKPAARRNNKRKMLLDDELQIPTAQMKAQLADTSALLLDLDALPTGGGAMAADAAAAAPAADPFLAPPDLPYVPAALLSLPCFAPHQPAPSNKRRRSSAGAAAAAAEEERPPPEEEPPPFDEPLPFDEPPQPDETFDEPPPPPSASRPFRPSPAGPPPPSFAANMELPEVAANDVAAPAGGGSQEEGRTSEENWSLRTQKMYGVLAEAFDESGGVALSYNAMIDATSTAAKRKVVAGCLQELLFLATHGVTELAQNEPYGDIVIGKADGFDDVNIQIAAA</sequence>
<dbReference type="Pfam" id="PF04825">
    <property type="entry name" value="Rad21_Rec8_N"/>
    <property type="match status" value="1"/>
</dbReference>
<dbReference type="PANTHER" id="PTHR12585:SF69">
    <property type="entry name" value="FI11703P"/>
    <property type="match status" value="1"/>
</dbReference>
<feature type="compositionally biased region" description="Pro residues" evidence="4">
    <location>
        <begin position="459"/>
        <end position="481"/>
    </location>
</feature>
<dbReference type="Gene3D" id="1.10.10.580">
    <property type="entry name" value="Structural maintenance of chromosome 1. Chain E"/>
    <property type="match status" value="1"/>
</dbReference>
<dbReference type="OMA" id="HEPYADI"/>
<evidence type="ECO:0000313" key="7">
    <source>
        <dbReference type="EnsemblProtists" id="EOD22830"/>
    </source>
</evidence>
<evidence type="ECO:0000259" key="6">
    <source>
        <dbReference type="Pfam" id="PF04825"/>
    </source>
</evidence>
<dbReference type="KEGG" id="ehx:EMIHUDRAFT_349539"/>
<evidence type="ECO:0000256" key="3">
    <source>
        <dbReference type="ARBA" id="ARBA00023242"/>
    </source>
</evidence>
<reference evidence="8" key="1">
    <citation type="journal article" date="2013" name="Nature">
        <title>Pan genome of the phytoplankton Emiliania underpins its global distribution.</title>
        <authorList>
            <person name="Read B.A."/>
            <person name="Kegel J."/>
            <person name="Klute M.J."/>
            <person name="Kuo A."/>
            <person name="Lefebvre S.C."/>
            <person name="Maumus F."/>
            <person name="Mayer C."/>
            <person name="Miller J."/>
            <person name="Monier A."/>
            <person name="Salamov A."/>
            <person name="Young J."/>
            <person name="Aguilar M."/>
            <person name="Claverie J.M."/>
            <person name="Frickenhaus S."/>
            <person name="Gonzalez K."/>
            <person name="Herman E.K."/>
            <person name="Lin Y.C."/>
            <person name="Napier J."/>
            <person name="Ogata H."/>
            <person name="Sarno A.F."/>
            <person name="Shmutz J."/>
            <person name="Schroeder D."/>
            <person name="de Vargas C."/>
            <person name="Verret F."/>
            <person name="von Dassow P."/>
            <person name="Valentin K."/>
            <person name="Van de Peer Y."/>
            <person name="Wheeler G."/>
            <person name="Dacks J.B."/>
            <person name="Delwiche C.F."/>
            <person name="Dyhrman S.T."/>
            <person name="Glockner G."/>
            <person name="John U."/>
            <person name="Richards T."/>
            <person name="Worden A.Z."/>
            <person name="Zhang X."/>
            <person name="Grigoriev I.V."/>
            <person name="Allen A.E."/>
            <person name="Bidle K."/>
            <person name="Borodovsky M."/>
            <person name="Bowler C."/>
            <person name="Brownlee C."/>
            <person name="Cock J.M."/>
            <person name="Elias M."/>
            <person name="Gladyshev V.N."/>
            <person name="Groth M."/>
            <person name="Guda C."/>
            <person name="Hadaegh A."/>
            <person name="Iglesias-Rodriguez M.D."/>
            <person name="Jenkins J."/>
            <person name="Jones B.M."/>
            <person name="Lawson T."/>
            <person name="Leese F."/>
            <person name="Lindquist E."/>
            <person name="Lobanov A."/>
            <person name="Lomsadze A."/>
            <person name="Malik S.B."/>
            <person name="Marsh M.E."/>
            <person name="Mackinder L."/>
            <person name="Mock T."/>
            <person name="Mueller-Roeber B."/>
            <person name="Pagarete A."/>
            <person name="Parker M."/>
            <person name="Probert I."/>
            <person name="Quesneville H."/>
            <person name="Raines C."/>
            <person name="Rensing S.A."/>
            <person name="Riano-Pachon D.M."/>
            <person name="Richier S."/>
            <person name="Rokitta S."/>
            <person name="Shiraiwa Y."/>
            <person name="Soanes D.M."/>
            <person name="van der Giezen M."/>
            <person name="Wahlund T.M."/>
            <person name="Williams B."/>
            <person name="Wilson W."/>
            <person name="Wolfe G."/>
            <person name="Wurch L.L."/>
        </authorList>
    </citation>
    <scope>NUCLEOTIDE SEQUENCE</scope>
</reference>
<keyword evidence="8" id="KW-1185">Reference proteome</keyword>
<dbReference type="EnsemblProtists" id="EOD22830">
    <property type="protein sequence ID" value="EOD22830"/>
    <property type="gene ID" value="EMIHUDRAFT_349539"/>
</dbReference>
<dbReference type="InterPro" id="IPR023093">
    <property type="entry name" value="ScpA-like_C"/>
</dbReference>